<dbReference type="AlphaFoldDB" id="A0A8K0HGR3"/>
<evidence type="ECO:0000313" key="2">
    <source>
        <dbReference type="Proteomes" id="UP000796880"/>
    </source>
</evidence>
<protein>
    <submittedName>
        <fullName evidence="1">Uncharacterized protein</fullName>
    </submittedName>
</protein>
<sequence>MWSRLHPLCLLRTNTFEVLNTNMTPTPIEEIDHQQAVVLFNMANTFTEIGIDVRSTALDLCVDPKRTDFNTDVGKSVQTPSYHSTIPHQVISWADAFGDVDDIVKDEWPPLQGEDFSKPSHDFYGTSYVGQYSNSMVMVSFNSSGSLTAEQQNLDLDASHPSVSKTTNQNL</sequence>
<reference evidence="1" key="1">
    <citation type="submission" date="2020-03" db="EMBL/GenBank/DDBJ databases">
        <title>A high-quality chromosome-level genome assembly of a woody plant with both climbing and erect habits, Rhamnella rubrinervis.</title>
        <authorList>
            <person name="Lu Z."/>
            <person name="Yang Y."/>
            <person name="Zhu X."/>
            <person name="Sun Y."/>
        </authorList>
    </citation>
    <scope>NUCLEOTIDE SEQUENCE</scope>
    <source>
        <strain evidence="1">BYM</strain>
        <tissue evidence="1">Leaf</tissue>
    </source>
</reference>
<evidence type="ECO:0000313" key="1">
    <source>
        <dbReference type="EMBL" id="KAF3452095.1"/>
    </source>
</evidence>
<organism evidence="1 2">
    <name type="scientific">Rhamnella rubrinervis</name>
    <dbReference type="NCBI Taxonomy" id="2594499"/>
    <lineage>
        <taxon>Eukaryota</taxon>
        <taxon>Viridiplantae</taxon>
        <taxon>Streptophyta</taxon>
        <taxon>Embryophyta</taxon>
        <taxon>Tracheophyta</taxon>
        <taxon>Spermatophyta</taxon>
        <taxon>Magnoliopsida</taxon>
        <taxon>eudicotyledons</taxon>
        <taxon>Gunneridae</taxon>
        <taxon>Pentapetalae</taxon>
        <taxon>rosids</taxon>
        <taxon>fabids</taxon>
        <taxon>Rosales</taxon>
        <taxon>Rhamnaceae</taxon>
        <taxon>rhamnoid group</taxon>
        <taxon>Rhamneae</taxon>
        <taxon>Rhamnella</taxon>
    </lineage>
</organism>
<proteinExistence type="predicted"/>
<gene>
    <name evidence="1" type="ORF">FNV43_RR08191</name>
</gene>
<dbReference type="Proteomes" id="UP000796880">
    <property type="component" value="Unassembled WGS sequence"/>
</dbReference>
<dbReference type="EMBL" id="VOIH02000003">
    <property type="protein sequence ID" value="KAF3452095.1"/>
    <property type="molecule type" value="Genomic_DNA"/>
</dbReference>
<name>A0A8K0HGR3_9ROSA</name>
<accession>A0A8K0HGR3</accession>
<keyword evidence="2" id="KW-1185">Reference proteome</keyword>
<comment type="caution">
    <text evidence="1">The sequence shown here is derived from an EMBL/GenBank/DDBJ whole genome shotgun (WGS) entry which is preliminary data.</text>
</comment>